<name>A0A964V2L2_9PROT</name>
<reference evidence="1" key="1">
    <citation type="submission" date="2018-10" db="EMBL/GenBank/DDBJ databases">
        <title>Iterative Subtractive Binning of Freshwater Chronoseries Metagenomes Recovers Nearly Complete Genomes from over Four Hundred Novel Species.</title>
        <authorList>
            <person name="Rodriguez-R L.M."/>
            <person name="Tsementzi D."/>
            <person name="Luo C."/>
            <person name="Konstantinidis K.T."/>
        </authorList>
    </citation>
    <scope>NUCLEOTIDE SEQUENCE</scope>
    <source>
        <strain evidence="1">WB7_6_001</strain>
    </source>
</reference>
<evidence type="ECO:0000313" key="1">
    <source>
        <dbReference type="EMBL" id="NBN87866.1"/>
    </source>
</evidence>
<dbReference type="Proteomes" id="UP000713222">
    <property type="component" value="Unassembled WGS sequence"/>
</dbReference>
<protein>
    <submittedName>
        <fullName evidence="1">Uncharacterized protein</fullName>
    </submittedName>
</protein>
<sequence length="90" mass="11070">MINLELMPIRERPLKEDEKKLTILHAILFPKSKFSLNDAKKWLESHNYKYIHNRQTKNIWRFRIKEQIKGYDFFTKILDNGVEFVFMVKR</sequence>
<organism evidence="1 2">
    <name type="scientific">Candidatus Fonsibacter lacus</name>
    <dbReference type="NCBI Taxonomy" id="2576439"/>
    <lineage>
        <taxon>Bacteria</taxon>
        <taxon>Pseudomonadati</taxon>
        <taxon>Pseudomonadota</taxon>
        <taxon>Alphaproteobacteria</taxon>
        <taxon>Candidatus Pelagibacterales</taxon>
        <taxon>Candidatus Pelagibacterales incertae sedis</taxon>
        <taxon>Candidatus Fonsibacter</taxon>
    </lineage>
</organism>
<accession>A0A964V2L2</accession>
<gene>
    <name evidence="1" type="ORF">EBV32_02090</name>
</gene>
<proteinExistence type="predicted"/>
<dbReference type="AlphaFoldDB" id="A0A964V2L2"/>
<dbReference type="EMBL" id="RGET01000019">
    <property type="protein sequence ID" value="NBN87866.1"/>
    <property type="molecule type" value="Genomic_DNA"/>
</dbReference>
<comment type="caution">
    <text evidence="1">The sequence shown here is derived from an EMBL/GenBank/DDBJ whole genome shotgun (WGS) entry which is preliminary data.</text>
</comment>
<evidence type="ECO:0000313" key="2">
    <source>
        <dbReference type="Proteomes" id="UP000713222"/>
    </source>
</evidence>